<feature type="transmembrane region" description="Helical" evidence="6">
    <location>
        <begin position="292"/>
        <end position="313"/>
    </location>
</feature>
<keyword evidence="4 6" id="KW-1133">Transmembrane helix</keyword>
<comment type="caution">
    <text evidence="7">The sequence shown here is derived from an EMBL/GenBank/DDBJ whole genome shotgun (WGS) entry which is preliminary data.</text>
</comment>
<keyword evidence="5 6" id="KW-0472">Membrane</keyword>
<feature type="transmembrane region" description="Helical" evidence="6">
    <location>
        <begin position="9"/>
        <end position="34"/>
    </location>
</feature>
<dbReference type="EMBL" id="JADQUG010000008">
    <property type="protein sequence ID" value="MBG9353720.1"/>
    <property type="molecule type" value="Genomic_DNA"/>
</dbReference>
<evidence type="ECO:0000313" key="8">
    <source>
        <dbReference type="Proteomes" id="UP000615580"/>
    </source>
</evidence>
<sequence>MSYPTHNQLAWSILTVLTRLVVTTLPMVAVVGTAAVGKSYVAGGLISGGYAAGEAAGAVFLTHRLTQGAIHRQLRLICWASAVLLIAAGVILWLAPDWWLFSAVSILVLGFISSPIPGVLRSSATQSSTSSQRILATDNVINQTCWVLGPIVGVMMVHHLSTFIAYLSLASLMLLSSLLLSVAVPSSYRHQTGKEGRVDFRPIAVPIVASGVIMAVTAAFDTLVPSLLHQWFGSDEKTSFVLAILALGSVLASTLFGIKKKWSRPETFAMVSTLFMIALLGIVGSLPSYFSLLAIAALIGVVQAPSMVLRQVIVSNSVSDKRKAAAFSFLYAAGGVGYSLSAAVTPWSAQAFSAQSASVIIAALCLAALWGAARIQRSSDKDDAL</sequence>
<keyword evidence="2" id="KW-1003">Cell membrane</keyword>
<feature type="transmembrane region" description="Helical" evidence="6">
    <location>
        <begin position="100"/>
        <end position="120"/>
    </location>
</feature>
<dbReference type="Gene3D" id="1.20.1250.20">
    <property type="entry name" value="MFS general substrate transporter like domains"/>
    <property type="match status" value="1"/>
</dbReference>
<dbReference type="PANTHER" id="PTHR23513:SF11">
    <property type="entry name" value="STAPHYLOFERRIN A TRANSPORTER"/>
    <property type="match status" value="1"/>
</dbReference>
<comment type="subcellular location">
    <subcellularLocation>
        <location evidence="1">Cell membrane</location>
        <topology evidence="1">Multi-pass membrane protein</topology>
    </subcellularLocation>
</comment>
<feature type="transmembrane region" description="Helical" evidence="6">
    <location>
        <begin position="163"/>
        <end position="188"/>
    </location>
</feature>
<dbReference type="SUPFAM" id="SSF103473">
    <property type="entry name" value="MFS general substrate transporter"/>
    <property type="match status" value="1"/>
</dbReference>
<evidence type="ECO:0000256" key="3">
    <source>
        <dbReference type="ARBA" id="ARBA00022692"/>
    </source>
</evidence>
<keyword evidence="3 6" id="KW-0812">Transmembrane</keyword>
<dbReference type="InterPro" id="IPR011701">
    <property type="entry name" value="MFS"/>
</dbReference>
<feature type="transmembrane region" description="Helical" evidence="6">
    <location>
        <begin position="74"/>
        <end position="94"/>
    </location>
</feature>
<dbReference type="Proteomes" id="UP000615580">
    <property type="component" value="Unassembled WGS sequence"/>
</dbReference>
<feature type="transmembrane region" description="Helical" evidence="6">
    <location>
        <begin position="140"/>
        <end position="157"/>
    </location>
</feature>
<organism evidence="7 8">
    <name type="scientific">Corynebacterium belfantii</name>
    <dbReference type="NCBI Taxonomy" id="2014537"/>
    <lineage>
        <taxon>Bacteria</taxon>
        <taxon>Bacillati</taxon>
        <taxon>Actinomycetota</taxon>
        <taxon>Actinomycetes</taxon>
        <taxon>Mycobacteriales</taxon>
        <taxon>Corynebacteriaceae</taxon>
        <taxon>Corynebacterium</taxon>
    </lineage>
</organism>
<feature type="transmembrane region" description="Helical" evidence="6">
    <location>
        <begin position="240"/>
        <end position="258"/>
    </location>
</feature>
<evidence type="ECO:0000256" key="4">
    <source>
        <dbReference type="ARBA" id="ARBA00022989"/>
    </source>
</evidence>
<feature type="transmembrane region" description="Helical" evidence="6">
    <location>
        <begin position="267"/>
        <end position="286"/>
    </location>
</feature>
<dbReference type="PANTHER" id="PTHR23513">
    <property type="entry name" value="INTEGRAL MEMBRANE EFFLUX PROTEIN-RELATED"/>
    <property type="match status" value="1"/>
</dbReference>
<evidence type="ECO:0000256" key="2">
    <source>
        <dbReference type="ARBA" id="ARBA00022475"/>
    </source>
</evidence>
<name>A0ABS0LAN2_9CORY</name>
<reference evidence="7 8" key="1">
    <citation type="journal article" date="2020" name="J. Clin. Microbiol.">
        <title>Assessing the Genetic Diversity of Austrian Corynebacterium diphtheriae Clinical Isolates, 2011-2019.</title>
        <authorList>
            <person name="Schaeffer J."/>
            <person name="Huhulescu S."/>
            <person name="Stoeger A."/>
            <person name="Allerberger F."/>
            <person name="Ruppitsch W."/>
        </authorList>
    </citation>
    <scope>NUCLEOTIDE SEQUENCE [LARGE SCALE GENOMIC DNA]</scope>
    <source>
        <strain evidence="7 8">04-17</strain>
    </source>
</reference>
<evidence type="ECO:0000256" key="6">
    <source>
        <dbReference type="SAM" id="Phobius"/>
    </source>
</evidence>
<evidence type="ECO:0000256" key="5">
    <source>
        <dbReference type="ARBA" id="ARBA00023136"/>
    </source>
</evidence>
<feature type="transmembrane region" description="Helical" evidence="6">
    <location>
        <begin position="40"/>
        <end position="62"/>
    </location>
</feature>
<proteinExistence type="predicted"/>
<feature type="transmembrane region" description="Helical" evidence="6">
    <location>
        <begin position="200"/>
        <end position="220"/>
    </location>
</feature>
<keyword evidence="8" id="KW-1185">Reference proteome</keyword>
<gene>
    <name evidence="7" type="ORF">I4J41_03620</name>
</gene>
<feature type="transmembrane region" description="Helical" evidence="6">
    <location>
        <begin position="351"/>
        <end position="372"/>
    </location>
</feature>
<protein>
    <submittedName>
        <fullName evidence="7">MFS transporter</fullName>
    </submittedName>
</protein>
<accession>A0ABS0LAN2</accession>
<feature type="transmembrane region" description="Helical" evidence="6">
    <location>
        <begin position="325"/>
        <end position="345"/>
    </location>
</feature>
<evidence type="ECO:0000313" key="7">
    <source>
        <dbReference type="EMBL" id="MBG9353720.1"/>
    </source>
</evidence>
<dbReference type="RefSeq" id="WP_088267375.1">
    <property type="nucleotide sequence ID" value="NZ_CBCSFR010000020.1"/>
</dbReference>
<dbReference type="InterPro" id="IPR036259">
    <property type="entry name" value="MFS_trans_sf"/>
</dbReference>
<evidence type="ECO:0000256" key="1">
    <source>
        <dbReference type="ARBA" id="ARBA00004651"/>
    </source>
</evidence>
<dbReference type="GeneID" id="97332657"/>
<dbReference type="Pfam" id="PF07690">
    <property type="entry name" value="MFS_1"/>
    <property type="match status" value="1"/>
</dbReference>